<protein>
    <submittedName>
        <fullName evidence="3">Uncharacterized protein</fullName>
    </submittedName>
</protein>
<dbReference type="Proteomes" id="UP001279734">
    <property type="component" value="Unassembled WGS sequence"/>
</dbReference>
<evidence type="ECO:0000313" key="3">
    <source>
        <dbReference type="EMBL" id="GMH28448.1"/>
    </source>
</evidence>
<reference evidence="3" key="1">
    <citation type="submission" date="2023-05" db="EMBL/GenBank/DDBJ databases">
        <title>Nepenthes gracilis genome sequencing.</title>
        <authorList>
            <person name="Fukushima K."/>
        </authorList>
    </citation>
    <scope>NUCLEOTIDE SEQUENCE</scope>
    <source>
        <strain evidence="3">SING2019-196</strain>
    </source>
</reference>
<evidence type="ECO:0000256" key="1">
    <source>
        <dbReference type="SAM" id="MobiDB-lite"/>
    </source>
</evidence>
<keyword evidence="2" id="KW-1133">Transmembrane helix</keyword>
<organism evidence="3 4">
    <name type="scientific">Nepenthes gracilis</name>
    <name type="common">Slender pitcher plant</name>
    <dbReference type="NCBI Taxonomy" id="150966"/>
    <lineage>
        <taxon>Eukaryota</taxon>
        <taxon>Viridiplantae</taxon>
        <taxon>Streptophyta</taxon>
        <taxon>Embryophyta</taxon>
        <taxon>Tracheophyta</taxon>
        <taxon>Spermatophyta</taxon>
        <taxon>Magnoliopsida</taxon>
        <taxon>eudicotyledons</taxon>
        <taxon>Gunneridae</taxon>
        <taxon>Pentapetalae</taxon>
        <taxon>Caryophyllales</taxon>
        <taxon>Nepenthaceae</taxon>
        <taxon>Nepenthes</taxon>
    </lineage>
</organism>
<evidence type="ECO:0000256" key="2">
    <source>
        <dbReference type="SAM" id="Phobius"/>
    </source>
</evidence>
<proteinExistence type="predicted"/>
<dbReference type="AlphaFoldDB" id="A0AAD3TG76"/>
<evidence type="ECO:0000313" key="4">
    <source>
        <dbReference type="Proteomes" id="UP001279734"/>
    </source>
</evidence>
<keyword evidence="2" id="KW-0472">Membrane</keyword>
<gene>
    <name evidence="3" type="ORF">Nepgr_030291</name>
</gene>
<accession>A0AAD3TG76</accession>
<feature type="region of interest" description="Disordered" evidence="1">
    <location>
        <begin position="82"/>
        <end position="104"/>
    </location>
</feature>
<name>A0AAD3TG76_NEPGR</name>
<sequence>MDHGSGVGGFYGLAFLPGWWHGLQWRWRLLSTLIFLSGVWQLCTSTAVVIPFTIINLPERKNDAQLMCGAELRSYWLPLPESVSPVRESGNRSTAGAARPPRQR</sequence>
<keyword evidence="4" id="KW-1185">Reference proteome</keyword>
<keyword evidence="2" id="KW-0812">Transmembrane</keyword>
<comment type="caution">
    <text evidence="3">The sequence shown here is derived from an EMBL/GenBank/DDBJ whole genome shotgun (WGS) entry which is preliminary data.</text>
</comment>
<dbReference type="EMBL" id="BSYO01000034">
    <property type="protein sequence ID" value="GMH28448.1"/>
    <property type="molecule type" value="Genomic_DNA"/>
</dbReference>
<feature type="transmembrane region" description="Helical" evidence="2">
    <location>
        <begin position="33"/>
        <end position="57"/>
    </location>
</feature>